<name>A0A4Y9RY48_9CAUL</name>
<keyword evidence="3" id="KW-1133">Transmembrane helix</keyword>
<dbReference type="AlphaFoldDB" id="A0A4Y9RY48"/>
<sequence length="135" mass="13910">MTLPCAGVAACGAIKGVGPGDTVVIQGIGGISLFTLQRAKSAGARAIATTFSDVKANRLMGLGADGGAAGIVTVRFTLDRRGGVRASEIVASSGARTMDQAALSQLKEVAPFPRPHATAPWRTRDFTVRLDFRAL</sequence>
<evidence type="ECO:0000256" key="2">
    <source>
        <dbReference type="ARBA" id="ARBA00022692"/>
    </source>
</evidence>
<keyword evidence="7" id="KW-1185">Reference proteome</keyword>
<accession>A0A4Y9RY48</accession>
<dbReference type="Gene3D" id="3.90.180.10">
    <property type="entry name" value="Medium-chain alcohol dehydrogenases, catalytic domain"/>
    <property type="match status" value="1"/>
</dbReference>
<comment type="caution">
    <text evidence="6">The sequence shown here is derived from an EMBL/GenBank/DDBJ whole genome shotgun (WGS) entry which is preliminary data.</text>
</comment>
<evidence type="ECO:0000256" key="3">
    <source>
        <dbReference type="ARBA" id="ARBA00022989"/>
    </source>
</evidence>
<keyword evidence="2" id="KW-0812">Transmembrane</keyword>
<reference evidence="6 7" key="1">
    <citation type="submission" date="2019-03" db="EMBL/GenBank/DDBJ databases">
        <title>Draft genome of Brevundimonas sp. a heavy metal resistant soil bacteria.</title>
        <authorList>
            <person name="Soto J."/>
        </authorList>
    </citation>
    <scope>NUCLEOTIDE SEQUENCE [LARGE SCALE GENOMIC DNA]</scope>
    <source>
        <strain evidence="6 7">B-10</strain>
    </source>
</reference>
<dbReference type="SUPFAM" id="SSF51735">
    <property type="entry name" value="NAD(P)-binding Rossmann-fold domains"/>
    <property type="match status" value="1"/>
</dbReference>
<dbReference type="InterPro" id="IPR037682">
    <property type="entry name" value="TonB_C"/>
</dbReference>
<feature type="domain" description="TonB C-terminal" evidence="5">
    <location>
        <begin position="44"/>
        <end position="135"/>
    </location>
</feature>
<dbReference type="GO" id="GO:0016020">
    <property type="term" value="C:membrane"/>
    <property type="evidence" value="ECO:0007669"/>
    <property type="project" value="UniProtKB-SubCell"/>
</dbReference>
<dbReference type="InterPro" id="IPR052711">
    <property type="entry name" value="Zinc_ADH-like"/>
</dbReference>
<dbReference type="InterPro" id="IPR006260">
    <property type="entry name" value="TonB/TolA_C"/>
</dbReference>
<keyword evidence="4" id="KW-0472">Membrane</keyword>
<protein>
    <submittedName>
        <fullName evidence="6">TonB family protein</fullName>
    </submittedName>
</protein>
<dbReference type="InterPro" id="IPR036291">
    <property type="entry name" value="NAD(P)-bd_dom_sf"/>
</dbReference>
<organism evidence="6 7">
    <name type="scientific">Brevundimonas intermedia</name>
    <dbReference type="NCBI Taxonomy" id="74315"/>
    <lineage>
        <taxon>Bacteria</taxon>
        <taxon>Pseudomonadati</taxon>
        <taxon>Pseudomonadota</taxon>
        <taxon>Alphaproteobacteria</taxon>
        <taxon>Caulobacterales</taxon>
        <taxon>Caulobacteraceae</taxon>
        <taxon>Brevundimonas</taxon>
    </lineage>
</organism>
<dbReference type="SUPFAM" id="SSF74653">
    <property type="entry name" value="TolA/TonB C-terminal domain"/>
    <property type="match status" value="1"/>
</dbReference>
<evidence type="ECO:0000256" key="1">
    <source>
        <dbReference type="ARBA" id="ARBA00004167"/>
    </source>
</evidence>
<dbReference type="GO" id="GO:0055085">
    <property type="term" value="P:transmembrane transport"/>
    <property type="evidence" value="ECO:0007669"/>
    <property type="project" value="InterPro"/>
</dbReference>
<dbReference type="RefSeq" id="WP_135193376.1">
    <property type="nucleotide sequence ID" value="NZ_SPVH01000002.1"/>
</dbReference>
<dbReference type="PANTHER" id="PTHR45033">
    <property type="match status" value="1"/>
</dbReference>
<evidence type="ECO:0000313" key="7">
    <source>
        <dbReference type="Proteomes" id="UP000298216"/>
    </source>
</evidence>
<dbReference type="EMBL" id="SPVH01000002">
    <property type="protein sequence ID" value="TFW13984.1"/>
    <property type="molecule type" value="Genomic_DNA"/>
</dbReference>
<evidence type="ECO:0000259" key="5">
    <source>
        <dbReference type="PROSITE" id="PS52015"/>
    </source>
</evidence>
<dbReference type="Proteomes" id="UP000298216">
    <property type="component" value="Unassembled WGS sequence"/>
</dbReference>
<dbReference type="OrthoDB" id="7188247at2"/>
<dbReference type="Pfam" id="PF03544">
    <property type="entry name" value="TonB_C"/>
    <property type="match status" value="1"/>
</dbReference>
<evidence type="ECO:0000313" key="6">
    <source>
        <dbReference type="EMBL" id="TFW13984.1"/>
    </source>
</evidence>
<dbReference type="Gene3D" id="3.30.1150.10">
    <property type="match status" value="1"/>
</dbReference>
<comment type="subcellular location">
    <subcellularLocation>
        <location evidence="1">Membrane</location>
        <topology evidence="1">Single-pass membrane protein</topology>
    </subcellularLocation>
</comment>
<proteinExistence type="predicted"/>
<evidence type="ECO:0000256" key="4">
    <source>
        <dbReference type="ARBA" id="ARBA00023136"/>
    </source>
</evidence>
<dbReference type="PROSITE" id="PS52015">
    <property type="entry name" value="TONB_CTD"/>
    <property type="match status" value="1"/>
</dbReference>
<dbReference type="NCBIfam" id="TIGR01352">
    <property type="entry name" value="tonB_Cterm"/>
    <property type="match status" value="1"/>
</dbReference>
<gene>
    <name evidence="6" type="ORF">EGY25_01885</name>
</gene>
<dbReference type="PANTHER" id="PTHR45033:SF2">
    <property type="entry name" value="ZINC-TYPE ALCOHOL DEHYDROGENASE-LIKE PROTEIN C1773.06C"/>
    <property type="match status" value="1"/>
</dbReference>
<dbReference type="Gene3D" id="3.40.50.720">
    <property type="entry name" value="NAD(P)-binding Rossmann-like Domain"/>
    <property type="match status" value="1"/>
</dbReference>